<organism evidence="9 10">
    <name type="scientific">Streptomyces olindensis</name>
    <dbReference type="NCBI Taxonomy" id="358823"/>
    <lineage>
        <taxon>Bacteria</taxon>
        <taxon>Bacillati</taxon>
        <taxon>Actinomycetota</taxon>
        <taxon>Actinomycetes</taxon>
        <taxon>Kitasatosporales</taxon>
        <taxon>Streptomycetaceae</taxon>
        <taxon>Streptomyces</taxon>
    </lineage>
</organism>
<dbReference type="Pfam" id="PF02771">
    <property type="entry name" value="Acyl-CoA_dh_N"/>
    <property type="match status" value="1"/>
</dbReference>
<dbReference type="SUPFAM" id="SSF56645">
    <property type="entry name" value="Acyl-CoA dehydrogenase NM domain-like"/>
    <property type="match status" value="1"/>
</dbReference>
<evidence type="ECO:0000259" key="7">
    <source>
        <dbReference type="Pfam" id="PF00441"/>
    </source>
</evidence>
<dbReference type="Pfam" id="PF00441">
    <property type="entry name" value="Acyl-CoA_dh_1"/>
    <property type="match status" value="1"/>
</dbReference>
<evidence type="ECO:0000313" key="9">
    <source>
        <dbReference type="EMBL" id="MEU2269757.1"/>
    </source>
</evidence>
<evidence type="ECO:0000256" key="3">
    <source>
        <dbReference type="ARBA" id="ARBA00022630"/>
    </source>
</evidence>
<dbReference type="InterPro" id="IPR037069">
    <property type="entry name" value="AcylCoA_DH/ox_N_sf"/>
</dbReference>
<evidence type="ECO:0000259" key="8">
    <source>
        <dbReference type="Pfam" id="PF02771"/>
    </source>
</evidence>
<dbReference type="Proteomes" id="UP001550603">
    <property type="component" value="Unassembled WGS sequence"/>
</dbReference>
<dbReference type="SUPFAM" id="SSF47203">
    <property type="entry name" value="Acyl-CoA dehydrogenase C-terminal domain-like"/>
    <property type="match status" value="1"/>
</dbReference>
<dbReference type="PANTHER" id="PTHR43884:SF20">
    <property type="entry name" value="ACYL-COA DEHYDROGENASE FADE28"/>
    <property type="match status" value="1"/>
</dbReference>
<gene>
    <name evidence="9" type="ORF">ABZ568_25810</name>
</gene>
<dbReference type="EC" id="1.-.-.-" evidence="9"/>
<evidence type="ECO:0000256" key="4">
    <source>
        <dbReference type="ARBA" id="ARBA00022827"/>
    </source>
</evidence>
<reference evidence="9 10" key="1">
    <citation type="submission" date="2024-06" db="EMBL/GenBank/DDBJ databases">
        <title>The Natural Products Discovery Center: Release of the First 8490 Sequenced Strains for Exploring Actinobacteria Biosynthetic Diversity.</title>
        <authorList>
            <person name="Kalkreuter E."/>
            <person name="Kautsar S.A."/>
            <person name="Yang D."/>
            <person name="Bader C.D."/>
            <person name="Teijaro C.N."/>
            <person name="Fluegel L."/>
            <person name="Davis C.M."/>
            <person name="Simpson J.R."/>
            <person name="Lauterbach L."/>
            <person name="Steele A.D."/>
            <person name="Gui C."/>
            <person name="Meng S."/>
            <person name="Li G."/>
            <person name="Viehrig K."/>
            <person name="Ye F."/>
            <person name="Su P."/>
            <person name="Kiefer A.F."/>
            <person name="Nichols A."/>
            <person name="Cepeda A.J."/>
            <person name="Yan W."/>
            <person name="Fan B."/>
            <person name="Jiang Y."/>
            <person name="Adhikari A."/>
            <person name="Zheng C.-J."/>
            <person name="Schuster L."/>
            <person name="Cowan T.M."/>
            <person name="Smanski M.J."/>
            <person name="Chevrette M.G."/>
            <person name="De Carvalho L.P.S."/>
            <person name="Shen B."/>
        </authorList>
    </citation>
    <scope>NUCLEOTIDE SEQUENCE [LARGE SCALE GENOMIC DNA]</scope>
    <source>
        <strain evidence="9 10">NPDC019583</strain>
    </source>
</reference>
<dbReference type="InterPro" id="IPR036250">
    <property type="entry name" value="AcylCo_DH-like_C"/>
</dbReference>
<dbReference type="EMBL" id="JBEYBN010000040">
    <property type="protein sequence ID" value="MEU2269757.1"/>
    <property type="molecule type" value="Genomic_DNA"/>
</dbReference>
<comment type="cofactor">
    <cofactor evidence="1">
        <name>FAD</name>
        <dbReference type="ChEBI" id="CHEBI:57692"/>
    </cofactor>
</comment>
<dbReference type="GO" id="GO:0016491">
    <property type="term" value="F:oxidoreductase activity"/>
    <property type="evidence" value="ECO:0007669"/>
    <property type="project" value="UniProtKB-KW"/>
</dbReference>
<feature type="region of interest" description="Disordered" evidence="6">
    <location>
        <begin position="261"/>
        <end position="283"/>
    </location>
</feature>
<keyword evidence="5 9" id="KW-0560">Oxidoreductase</keyword>
<feature type="region of interest" description="Disordered" evidence="6">
    <location>
        <begin position="116"/>
        <end position="249"/>
    </location>
</feature>
<sequence>MRFLLDAEQRAFAASLDALLTAADTPAVVREWSRGDHASGRALWSRLAEAGVFALAVPEAYEGLGPRPVDLAVAFVELGRHAVPGPLVETVTAAVLLTGSDPSTAKRLLPGLASGETVATVTPPGPAGSVPEQPPGPTGTVPEQPPGLAETLPEQPPGPAGTVPEQPPGPTETLPEQPPGPTETVPEQPPGPATVPEQPPGPAETLPEQPPGPATTLPEQPPEPTEAVPAQPPVGTRAPGLPQGPYALDGDAATLRLSWEPDGVRLSPGHGPARASLDPARRLTPLTPGGELLAAPSHAALSWARLATAAQALGVGLALLDRTADHVKRRHQFGVPVGSFQAVKHRLADAKIALEFARPLVFGAALTLDPADVAAAKVTACEAAYTTALTALRLHGAIGYTAEFDLSLWLTKARALRTAWGTPEECRALVVSAGDLRW</sequence>
<dbReference type="InterPro" id="IPR013786">
    <property type="entry name" value="AcylCoA_DH/ox_N"/>
</dbReference>
<evidence type="ECO:0000256" key="1">
    <source>
        <dbReference type="ARBA" id="ARBA00001974"/>
    </source>
</evidence>
<proteinExistence type="inferred from homology"/>
<dbReference type="Gene3D" id="1.20.140.10">
    <property type="entry name" value="Butyryl-CoA Dehydrogenase, subunit A, domain 3"/>
    <property type="match status" value="1"/>
</dbReference>
<keyword evidence="4" id="KW-0274">FAD</keyword>
<keyword evidence="3" id="KW-0285">Flavoprotein</keyword>
<dbReference type="PANTHER" id="PTHR43884">
    <property type="entry name" value="ACYL-COA DEHYDROGENASE"/>
    <property type="match status" value="1"/>
</dbReference>
<name>A0ABV2Y0H8_9ACTN</name>
<evidence type="ECO:0000256" key="2">
    <source>
        <dbReference type="ARBA" id="ARBA00009347"/>
    </source>
</evidence>
<keyword evidence="10" id="KW-1185">Reference proteome</keyword>
<feature type="domain" description="Acyl-CoA dehydrogenase/oxidase N-terminal" evidence="8">
    <location>
        <begin position="7"/>
        <end position="116"/>
    </location>
</feature>
<feature type="compositionally biased region" description="Pro residues" evidence="6">
    <location>
        <begin position="154"/>
        <end position="224"/>
    </location>
</feature>
<evidence type="ECO:0000256" key="5">
    <source>
        <dbReference type="ARBA" id="ARBA00023002"/>
    </source>
</evidence>
<evidence type="ECO:0000256" key="6">
    <source>
        <dbReference type="SAM" id="MobiDB-lite"/>
    </source>
</evidence>
<feature type="domain" description="Acyl-CoA dehydrogenase/oxidase C-terminal" evidence="7">
    <location>
        <begin position="300"/>
        <end position="428"/>
    </location>
</feature>
<dbReference type="InterPro" id="IPR009100">
    <property type="entry name" value="AcylCoA_DH/oxidase_NM_dom_sf"/>
</dbReference>
<protein>
    <submittedName>
        <fullName evidence="9">Acyl-CoA dehydrogenase family protein</fullName>
        <ecNumber evidence="9">1.-.-.-</ecNumber>
    </submittedName>
</protein>
<comment type="caution">
    <text evidence="9">The sequence shown here is derived from an EMBL/GenBank/DDBJ whole genome shotgun (WGS) entry which is preliminary data.</text>
</comment>
<dbReference type="Gene3D" id="1.10.540.10">
    <property type="entry name" value="Acyl-CoA dehydrogenase/oxidase, N-terminal domain"/>
    <property type="match status" value="1"/>
</dbReference>
<comment type="similarity">
    <text evidence="2">Belongs to the acyl-CoA dehydrogenase family.</text>
</comment>
<accession>A0ABV2Y0H8</accession>
<dbReference type="InterPro" id="IPR009075">
    <property type="entry name" value="AcylCo_DH/oxidase_C"/>
</dbReference>
<evidence type="ECO:0000313" key="10">
    <source>
        <dbReference type="Proteomes" id="UP001550603"/>
    </source>
</evidence>